<dbReference type="PANTHER" id="PTHR45786">
    <property type="entry name" value="DNA BINDING PROTEIN-LIKE"/>
    <property type="match status" value="1"/>
</dbReference>
<protein>
    <submittedName>
        <fullName evidence="2">Uncharacterized protein</fullName>
    </submittedName>
</protein>
<dbReference type="PANTHER" id="PTHR45786:SF74">
    <property type="entry name" value="ATP-DEPENDENT DNA HELICASE"/>
    <property type="match status" value="1"/>
</dbReference>
<dbReference type="HOGENOM" id="CLU_1200417_0_0_1"/>
<name>A0A0C2Z8H8_9AGAM</name>
<dbReference type="InParanoid" id="A0A0C2Z8H8"/>
<proteinExistence type="predicted"/>
<reference evidence="2 3" key="1">
    <citation type="submission" date="2014-04" db="EMBL/GenBank/DDBJ databases">
        <authorList>
            <consortium name="DOE Joint Genome Institute"/>
            <person name="Kuo A."/>
            <person name="Kohler A."/>
            <person name="Nagy L.G."/>
            <person name="Floudas D."/>
            <person name="Copeland A."/>
            <person name="Barry K.W."/>
            <person name="Cichocki N."/>
            <person name="Veneault-Fourrey C."/>
            <person name="LaButti K."/>
            <person name="Lindquist E.A."/>
            <person name="Lipzen A."/>
            <person name="Lundell T."/>
            <person name="Morin E."/>
            <person name="Murat C."/>
            <person name="Sun H."/>
            <person name="Tunlid A."/>
            <person name="Henrissat B."/>
            <person name="Grigoriev I.V."/>
            <person name="Hibbett D.S."/>
            <person name="Martin F."/>
            <person name="Nordberg H.P."/>
            <person name="Cantor M.N."/>
            <person name="Hua S.X."/>
        </authorList>
    </citation>
    <scope>NUCLEOTIDE SEQUENCE [LARGE SCALE GENOMIC DNA]</scope>
    <source>
        <strain evidence="2 3">Foug A</strain>
    </source>
</reference>
<feature type="compositionally biased region" description="Pro residues" evidence="1">
    <location>
        <begin position="74"/>
        <end position="108"/>
    </location>
</feature>
<organism evidence="2 3">
    <name type="scientific">Scleroderma citrinum Foug A</name>
    <dbReference type="NCBI Taxonomy" id="1036808"/>
    <lineage>
        <taxon>Eukaryota</taxon>
        <taxon>Fungi</taxon>
        <taxon>Dikarya</taxon>
        <taxon>Basidiomycota</taxon>
        <taxon>Agaricomycotina</taxon>
        <taxon>Agaricomycetes</taxon>
        <taxon>Agaricomycetidae</taxon>
        <taxon>Boletales</taxon>
        <taxon>Sclerodermatineae</taxon>
        <taxon>Sclerodermataceae</taxon>
        <taxon>Scleroderma</taxon>
    </lineage>
</organism>
<accession>A0A0C2Z8H8</accession>
<evidence type="ECO:0000313" key="2">
    <source>
        <dbReference type="EMBL" id="KIM58243.1"/>
    </source>
</evidence>
<evidence type="ECO:0000313" key="3">
    <source>
        <dbReference type="Proteomes" id="UP000053989"/>
    </source>
</evidence>
<sequence>MLQRQREADAEHEQQELEMLRHQLELEQDIAIQQQQEWEHLDDLFQEYGPQSAEQHAEDQARNQAHNDPDHDAPIPPVQEPIPPNQPNVPLAQPPPPPPQWQPLPPGGRPYHEPIMKNNLGAMNVECQHCHALHFDCEKLSKSTHNHPVFGICCLEGLVQLPFLPEWPATLQNLFQDHNFHEHIQQYNSSLAFTSLGVEVDRHTVQGSGPAAFRIHGALYHLMGSLMPAEG</sequence>
<reference evidence="3" key="2">
    <citation type="submission" date="2015-01" db="EMBL/GenBank/DDBJ databases">
        <title>Evolutionary Origins and Diversification of the Mycorrhizal Mutualists.</title>
        <authorList>
            <consortium name="DOE Joint Genome Institute"/>
            <consortium name="Mycorrhizal Genomics Consortium"/>
            <person name="Kohler A."/>
            <person name="Kuo A."/>
            <person name="Nagy L.G."/>
            <person name="Floudas D."/>
            <person name="Copeland A."/>
            <person name="Barry K.W."/>
            <person name="Cichocki N."/>
            <person name="Veneault-Fourrey C."/>
            <person name="LaButti K."/>
            <person name="Lindquist E.A."/>
            <person name="Lipzen A."/>
            <person name="Lundell T."/>
            <person name="Morin E."/>
            <person name="Murat C."/>
            <person name="Riley R."/>
            <person name="Ohm R."/>
            <person name="Sun H."/>
            <person name="Tunlid A."/>
            <person name="Henrissat B."/>
            <person name="Grigoriev I.V."/>
            <person name="Hibbett D.S."/>
            <person name="Martin F."/>
        </authorList>
    </citation>
    <scope>NUCLEOTIDE SEQUENCE [LARGE SCALE GENOMIC DNA]</scope>
    <source>
        <strain evidence="3">Foug A</strain>
    </source>
</reference>
<gene>
    <name evidence="2" type="ORF">SCLCIDRAFT_28162</name>
</gene>
<dbReference type="Proteomes" id="UP000053989">
    <property type="component" value="Unassembled WGS sequence"/>
</dbReference>
<dbReference type="EMBL" id="KN822088">
    <property type="protein sequence ID" value="KIM58243.1"/>
    <property type="molecule type" value="Genomic_DNA"/>
</dbReference>
<feature type="compositionally biased region" description="Basic and acidic residues" evidence="1">
    <location>
        <begin position="55"/>
        <end position="73"/>
    </location>
</feature>
<dbReference type="OrthoDB" id="2669322at2759"/>
<dbReference type="AlphaFoldDB" id="A0A0C2Z8H8"/>
<feature type="region of interest" description="Disordered" evidence="1">
    <location>
        <begin position="41"/>
        <end position="111"/>
    </location>
</feature>
<evidence type="ECO:0000256" key="1">
    <source>
        <dbReference type="SAM" id="MobiDB-lite"/>
    </source>
</evidence>
<keyword evidence="3" id="KW-1185">Reference proteome</keyword>
<dbReference type="STRING" id="1036808.A0A0C2Z8H8"/>